<gene>
    <name evidence="7" type="ORF">SBAD_LOCUS8954</name>
</gene>
<dbReference type="GO" id="GO:0008528">
    <property type="term" value="F:G protein-coupled peptide receptor activity"/>
    <property type="evidence" value="ECO:0007669"/>
    <property type="project" value="TreeGrafter"/>
</dbReference>
<dbReference type="AlphaFoldDB" id="A0A183IZA6"/>
<dbReference type="InterPro" id="IPR000832">
    <property type="entry name" value="GPCR_2_secretin-like"/>
</dbReference>
<evidence type="ECO:0000313" key="9">
    <source>
        <dbReference type="WBParaSite" id="SBAD_0000927901-mRNA-1"/>
    </source>
</evidence>
<dbReference type="OrthoDB" id="1100386at2759"/>
<sequence>MPNYTACLSIYSDLEGRSATTRAHLMSMYHIYWIGYCTSLAFLLVALAIFVRYRSLWCLRNIIHSNLILCFALHNITWIASTSIVYELIIKHLLYEKVRFCFIAMVLFRYFVTAGFFWMLVEGLYLLMSVRFTFQAHKIKYWMCAIQGWGKNRRSIEQVVS</sequence>
<evidence type="ECO:0000313" key="7">
    <source>
        <dbReference type="EMBL" id="VDP20301.1"/>
    </source>
</evidence>
<reference evidence="9" key="1">
    <citation type="submission" date="2016-06" db="UniProtKB">
        <authorList>
            <consortium name="WormBaseParasite"/>
        </authorList>
    </citation>
    <scope>IDENTIFICATION</scope>
</reference>
<feature type="domain" description="G-protein coupled receptors family 2 profile 2" evidence="6">
    <location>
        <begin position="28"/>
        <end position="150"/>
    </location>
</feature>
<feature type="transmembrane region" description="Helical" evidence="5">
    <location>
        <begin position="63"/>
        <end position="88"/>
    </location>
</feature>
<dbReference type="GO" id="GO:0007188">
    <property type="term" value="P:adenylate cyclase-modulating G protein-coupled receptor signaling pathway"/>
    <property type="evidence" value="ECO:0007669"/>
    <property type="project" value="TreeGrafter"/>
</dbReference>
<evidence type="ECO:0000313" key="8">
    <source>
        <dbReference type="Proteomes" id="UP000270296"/>
    </source>
</evidence>
<keyword evidence="3 5" id="KW-1133">Transmembrane helix</keyword>
<keyword evidence="8" id="KW-1185">Reference proteome</keyword>
<accession>A0A183IZA6</accession>
<protein>
    <submittedName>
        <fullName evidence="9">G_PROTEIN_RECEP_F2_4 domain-containing protein</fullName>
    </submittedName>
</protein>
<dbReference type="GO" id="GO:0017046">
    <property type="term" value="F:peptide hormone binding"/>
    <property type="evidence" value="ECO:0007669"/>
    <property type="project" value="TreeGrafter"/>
</dbReference>
<dbReference type="PROSITE" id="PS50261">
    <property type="entry name" value="G_PROTEIN_RECEP_F2_4"/>
    <property type="match status" value="1"/>
</dbReference>
<evidence type="ECO:0000256" key="4">
    <source>
        <dbReference type="ARBA" id="ARBA00023136"/>
    </source>
</evidence>
<evidence type="ECO:0000259" key="6">
    <source>
        <dbReference type="PROSITE" id="PS50261"/>
    </source>
</evidence>
<dbReference type="GO" id="GO:0007166">
    <property type="term" value="P:cell surface receptor signaling pathway"/>
    <property type="evidence" value="ECO:0007669"/>
    <property type="project" value="InterPro"/>
</dbReference>
<organism evidence="9">
    <name type="scientific">Soboliphyme baturini</name>
    <dbReference type="NCBI Taxonomy" id="241478"/>
    <lineage>
        <taxon>Eukaryota</taxon>
        <taxon>Metazoa</taxon>
        <taxon>Ecdysozoa</taxon>
        <taxon>Nematoda</taxon>
        <taxon>Enoplea</taxon>
        <taxon>Dorylaimia</taxon>
        <taxon>Dioctophymatida</taxon>
        <taxon>Dioctophymatoidea</taxon>
        <taxon>Soboliphymatidae</taxon>
        <taxon>Soboliphyme</taxon>
    </lineage>
</organism>
<dbReference type="WBParaSite" id="SBAD_0000927901-mRNA-1">
    <property type="protein sequence ID" value="SBAD_0000927901-mRNA-1"/>
    <property type="gene ID" value="SBAD_0000927901"/>
</dbReference>
<evidence type="ECO:0000256" key="3">
    <source>
        <dbReference type="ARBA" id="ARBA00022989"/>
    </source>
</evidence>
<name>A0A183IZA6_9BILA</name>
<keyword evidence="4 5" id="KW-0472">Membrane</keyword>
<keyword evidence="2 5" id="KW-0812">Transmembrane</keyword>
<dbReference type="Pfam" id="PF00002">
    <property type="entry name" value="7tm_2"/>
    <property type="match status" value="1"/>
</dbReference>
<reference evidence="7 8" key="2">
    <citation type="submission" date="2018-11" db="EMBL/GenBank/DDBJ databases">
        <authorList>
            <consortium name="Pathogen Informatics"/>
        </authorList>
    </citation>
    <scope>NUCLEOTIDE SEQUENCE [LARGE SCALE GENOMIC DNA]</scope>
</reference>
<dbReference type="PANTHER" id="PTHR45620:SF15">
    <property type="entry name" value="DIURETIC HORMONE 44 RECEPTOR 1-RELATED"/>
    <property type="match status" value="1"/>
</dbReference>
<dbReference type="GO" id="GO:0005886">
    <property type="term" value="C:plasma membrane"/>
    <property type="evidence" value="ECO:0007669"/>
    <property type="project" value="TreeGrafter"/>
</dbReference>
<feature type="transmembrane region" description="Helical" evidence="5">
    <location>
        <begin position="100"/>
        <end position="121"/>
    </location>
</feature>
<dbReference type="PANTHER" id="PTHR45620">
    <property type="entry name" value="PDF RECEPTOR-LIKE PROTEIN-RELATED"/>
    <property type="match status" value="1"/>
</dbReference>
<comment type="subcellular location">
    <subcellularLocation>
        <location evidence="1">Membrane</location>
        <topology evidence="1">Multi-pass membrane protein</topology>
    </subcellularLocation>
</comment>
<evidence type="ECO:0000256" key="5">
    <source>
        <dbReference type="SAM" id="Phobius"/>
    </source>
</evidence>
<dbReference type="Gene3D" id="1.20.1070.10">
    <property type="entry name" value="Rhodopsin 7-helix transmembrane proteins"/>
    <property type="match status" value="1"/>
</dbReference>
<dbReference type="PRINTS" id="PR00249">
    <property type="entry name" value="GPCRSECRETIN"/>
</dbReference>
<evidence type="ECO:0000256" key="1">
    <source>
        <dbReference type="ARBA" id="ARBA00004141"/>
    </source>
</evidence>
<dbReference type="EMBL" id="UZAM01012152">
    <property type="protein sequence ID" value="VDP20301.1"/>
    <property type="molecule type" value="Genomic_DNA"/>
</dbReference>
<dbReference type="InterPro" id="IPR017981">
    <property type="entry name" value="GPCR_2-like_7TM"/>
</dbReference>
<dbReference type="Proteomes" id="UP000270296">
    <property type="component" value="Unassembled WGS sequence"/>
</dbReference>
<dbReference type="InterPro" id="IPR050332">
    <property type="entry name" value="GPCR_2"/>
</dbReference>
<feature type="transmembrane region" description="Helical" evidence="5">
    <location>
        <begin position="31"/>
        <end position="51"/>
    </location>
</feature>
<proteinExistence type="predicted"/>
<evidence type="ECO:0000256" key="2">
    <source>
        <dbReference type="ARBA" id="ARBA00022692"/>
    </source>
</evidence>